<accession>A0A371JWX8</accession>
<keyword evidence="6" id="KW-1185">Reference proteome</keyword>
<dbReference type="SMART" id="SM00342">
    <property type="entry name" value="HTH_ARAC"/>
    <property type="match status" value="1"/>
</dbReference>
<comment type="caution">
    <text evidence="5">The sequence shown here is derived from an EMBL/GenBank/DDBJ whole genome shotgun (WGS) entry which is preliminary data.</text>
</comment>
<evidence type="ECO:0000256" key="2">
    <source>
        <dbReference type="ARBA" id="ARBA00023125"/>
    </source>
</evidence>
<dbReference type="InterPro" id="IPR018062">
    <property type="entry name" value="HTH_AraC-typ_CS"/>
</dbReference>
<dbReference type="InterPro" id="IPR011256">
    <property type="entry name" value="Reg_factor_effector_dom_sf"/>
</dbReference>
<feature type="domain" description="HTH araC/xylS-type" evidence="4">
    <location>
        <begin position="5"/>
        <end position="103"/>
    </location>
</feature>
<dbReference type="Gene3D" id="1.10.10.60">
    <property type="entry name" value="Homeodomain-like"/>
    <property type="match status" value="2"/>
</dbReference>
<dbReference type="InterPro" id="IPR010499">
    <property type="entry name" value="AraC_E-bd"/>
</dbReference>
<dbReference type="EMBL" id="QTSU01000004">
    <property type="protein sequence ID" value="RDZ26161.1"/>
    <property type="molecule type" value="Genomic_DNA"/>
</dbReference>
<dbReference type="RefSeq" id="WP_115861374.1">
    <property type="nucleotide sequence ID" value="NZ_QTSU01000004.1"/>
</dbReference>
<dbReference type="Pfam" id="PF12833">
    <property type="entry name" value="HTH_18"/>
    <property type="match status" value="1"/>
</dbReference>
<dbReference type="OrthoDB" id="282744at2"/>
<dbReference type="SMART" id="SM00871">
    <property type="entry name" value="AraC_E_bind"/>
    <property type="match status" value="1"/>
</dbReference>
<evidence type="ECO:0000313" key="5">
    <source>
        <dbReference type="EMBL" id="RDZ26161.1"/>
    </source>
</evidence>
<keyword evidence="3" id="KW-0804">Transcription</keyword>
<dbReference type="GO" id="GO:0043565">
    <property type="term" value="F:sequence-specific DNA binding"/>
    <property type="evidence" value="ECO:0007669"/>
    <property type="project" value="InterPro"/>
</dbReference>
<dbReference type="AlphaFoldDB" id="A0A371JWX8"/>
<protein>
    <submittedName>
        <fullName evidence="5">AraC family transcriptional regulator</fullName>
    </submittedName>
</protein>
<dbReference type="GO" id="GO:0003700">
    <property type="term" value="F:DNA-binding transcription factor activity"/>
    <property type="evidence" value="ECO:0007669"/>
    <property type="project" value="InterPro"/>
</dbReference>
<reference evidence="5 6" key="1">
    <citation type="submission" date="2018-08" db="EMBL/GenBank/DDBJ databases">
        <title>Lysobacter sp. zong2l5, whole genome shotgun sequence.</title>
        <authorList>
            <person name="Zhang X."/>
            <person name="Feng G."/>
            <person name="Zhu H."/>
        </authorList>
    </citation>
    <scope>NUCLEOTIDE SEQUENCE [LARGE SCALE GENOMIC DNA]</scope>
    <source>
        <strain evidence="6">zong2l5</strain>
    </source>
</reference>
<sequence>MSIVDKALWVIERNSDSGLNLSGVAEACGVSRSHLASAFGSRTGWPLMKYLRARRLSCAAQLLAQGAPDILGVALETGYGSHEAFTRAFREQFGVPPERVRERGSTEGLALVAPLDLRARERPALPPPWLSEGPAIRAVGLSRRHSFDKVIGIPIQWQVFMASHYGRIAHRSDGIPIGLHYPADDEGGFDYVCAAEVSAFGRVPQGLTRIELPPCRYAVFEHRGHVSTLFDTYAAIWNEALPEHGWRPAPAPIVERHAPDFDPDTGEGGLSLWIPLTV</sequence>
<organism evidence="5 6">
    <name type="scientific">Lysobacter silvisoli</name>
    <dbReference type="NCBI Taxonomy" id="2293254"/>
    <lineage>
        <taxon>Bacteria</taxon>
        <taxon>Pseudomonadati</taxon>
        <taxon>Pseudomonadota</taxon>
        <taxon>Gammaproteobacteria</taxon>
        <taxon>Lysobacterales</taxon>
        <taxon>Lysobacteraceae</taxon>
        <taxon>Lysobacter</taxon>
    </lineage>
</organism>
<dbReference type="InterPro" id="IPR029442">
    <property type="entry name" value="GyrI-like"/>
</dbReference>
<evidence type="ECO:0000256" key="3">
    <source>
        <dbReference type="ARBA" id="ARBA00023163"/>
    </source>
</evidence>
<dbReference type="InterPro" id="IPR009057">
    <property type="entry name" value="Homeodomain-like_sf"/>
</dbReference>
<evidence type="ECO:0000313" key="6">
    <source>
        <dbReference type="Proteomes" id="UP000264492"/>
    </source>
</evidence>
<proteinExistence type="predicted"/>
<evidence type="ECO:0000256" key="1">
    <source>
        <dbReference type="ARBA" id="ARBA00023015"/>
    </source>
</evidence>
<keyword evidence="2" id="KW-0238">DNA-binding</keyword>
<gene>
    <name evidence="5" type="ORF">DX914_17975</name>
</gene>
<dbReference type="PANTHER" id="PTHR47504">
    <property type="entry name" value="RIGHT ORIGIN-BINDING PROTEIN"/>
    <property type="match status" value="1"/>
</dbReference>
<dbReference type="InterPro" id="IPR050959">
    <property type="entry name" value="MarA-like"/>
</dbReference>
<dbReference type="PROSITE" id="PS00041">
    <property type="entry name" value="HTH_ARAC_FAMILY_1"/>
    <property type="match status" value="1"/>
</dbReference>
<dbReference type="Pfam" id="PF06445">
    <property type="entry name" value="GyrI-like"/>
    <property type="match status" value="1"/>
</dbReference>
<dbReference type="SUPFAM" id="SSF55136">
    <property type="entry name" value="Probable bacterial effector-binding domain"/>
    <property type="match status" value="1"/>
</dbReference>
<dbReference type="InterPro" id="IPR018060">
    <property type="entry name" value="HTH_AraC"/>
</dbReference>
<evidence type="ECO:0000259" key="4">
    <source>
        <dbReference type="PROSITE" id="PS01124"/>
    </source>
</evidence>
<dbReference type="SUPFAM" id="SSF46689">
    <property type="entry name" value="Homeodomain-like"/>
    <property type="match status" value="2"/>
</dbReference>
<dbReference type="Proteomes" id="UP000264492">
    <property type="component" value="Unassembled WGS sequence"/>
</dbReference>
<dbReference type="PANTHER" id="PTHR47504:SF5">
    <property type="entry name" value="RIGHT ORIGIN-BINDING PROTEIN"/>
    <property type="match status" value="1"/>
</dbReference>
<name>A0A371JWX8_9GAMM</name>
<dbReference type="PROSITE" id="PS01124">
    <property type="entry name" value="HTH_ARAC_FAMILY_2"/>
    <property type="match status" value="1"/>
</dbReference>
<dbReference type="Gene3D" id="3.20.80.10">
    <property type="entry name" value="Regulatory factor, effector binding domain"/>
    <property type="match status" value="1"/>
</dbReference>
<keyword evidence="1" id="KW-0805">Transcription regulation</keyword>